<feature type="region of interest" description="Disordered" evidence="1">
    <location>
        <begin position="187"/>
        <end position="222"/>
    </location>
</feature>
<evidence type="ECO:0000313" key="2">
    <source>
        <dbReference type="EMBL" id="KDO34661.1"/>
    </source>
</evidence>
<dbReference type="GeneID" id="24123356"/>
<dbReference type="EMBL" id="KK583190">
    <property type="protein sequence ID" value="KDO34661.1"/>
    <property type="molecule type" value="Genomic_DNA"/>
</dbReference>
<feature type="compositionally biased region" description="Basic and acidic residues" evidence="1">
    <location>
        <begin position="211"/>
        <end position="222"/>
    </location>
</feature>
<name>A0A067D7N5_SAPPC</name>
<evidence type="ECO:0000313" key="3">
    <source>
        <dbReference type="Proteomes" id="UP000030745"/>
    </source>
</evidence>
<dbReference type="OrthoDB" id="71607at2759"/>
<evidence type="ECO:0000256" key="1">
    <source>
        <dbReference type="SAM" id="MobiDB-lite"/>
    </source>
</evidence>
<dbReference type="Proteomes" id="UP000030745">
    <property type="component" value="Unassembled WGS sequence"/>
</dbReference>
<reference evidence="2 3" key="1">
    <citation type="journal article" date="2013" name="PLoS Genet.">
        <title>Distinctive expansion of potential virulence genes in the genome of the oomycete fish pathogen Saprolegnia parasitica.</title>
        <authorList>
            <person name="Jiang R.H."/>
            <person name="de Bruijn I."/>
            <person name="Haas B.J."/>
            <person name="Belmonte R."/>
            <person name="Lobach L."/>
            <person name="Christie J."/>
            <person name="van den Ackerveken G."/>
            <person name="Bottin A."/>
            <person name="Bulone V."/>
            <person name="Diaz-Moreno S.M."/>
            <person name="Dumas B."/>
            <person name="Fan L."/>
            <person name="Gaulin E."/>
            <person name="Govers F."/>
            <person name="Grenville-Briggs L.J."/>
            <person name="Horner N.R."/>
            <person name="Levin J.Z."/>
            <person name="Mammella M."/>
            <person name="Meijer H.J."/>
            <person name="Morris P."/>
            <person name="Nusbaum C."/>
            <person name="Oome S."/>
            <person name="Phillips A.J."/>
            <person name="van Rooyen D."/>
            <person name="Rzeszutek E."/>
            <person name="Saraiva M."/>
            <person name="Secombes C.J."/>
            <person name="Seidl M.F."/>
            <person name="Snel B."/>
            <person name="Stassen J.H."/>
            <person name="Sykes S."/>
            <person name="Tripathy S."/>
            <person name="van den Berg H."/>
            <person name="Vega-Arreguin J.C."/>
            <person name="Wawra S."/>
            <person name="Young S.K."/>
            <person name="Zeng Q."/>
            <person name="Dieguez-Uribeondo J."/>
            <person name="Russ C."/>
            <person name="Tyler B.M."/>
            <person name="van West P."/>
        </authorList>
    </citation>
    <scope>NUCLEOTIDE SEQUENCE [LARGE SCALE GENOMIC DNA]</scope>
    <source>
        <strain evidence="2 3">CBS 223.65</strain>
    </source>
</reference>
<organism evidence="2 3">
    <name type="scientific">Saprolegnia parasitica (strain CBS 223.65)</name>
    <dbReference type="NCBI Taxonomy" id="695850"/>
    <lineage>
        <taxon>Eukaryota</taxon>
        <taxon>Sar</taxon>
        <taxon>Stramenopiles</taxon>
        <taxon>Oomycota</taxon>
        <taxon>Saprolegniomycetes</taxon>
        <taxon>Saprolegniales</taxon>
        <taxon>Saprolegniaceae</taxon>
        <taxon>Saprolegnia</taxon>
    </lineage>
</organism>
<accession>A0A067D7N5</accession>
<dbReference type="RefSeq" id="XP_012194335.1">
    <property type="nucleotide sequence ID" value="XM_012338945.1"/>
</dbReference>
<dbReference type="KEGG" id="spar:SPRG_00724"/>
<keyword evidence="3" id="KW-1185">Reference proteome</keyword>
<proteinExistence type="predicted"/>
<protein>
    <submittedName>
        <fullName evidence="2">Uncharacterized protein</fullName>
    </submittedName>
</protein>
<sequence length="222" mass="24625">MQEATASAITEVQALQTWLSTCMDGVLSLASCADARYVVVETDVQAELEVLHATLDDLHGVVTRPQTVALSHLTGVAKELVSLLQTLHAAYLEDQKRWLPFTKKAAESVHLLDALVGRLQRRTKRFLSVLAIPGSPAPKAVADVDPTTPHTEELFGSLPAEDRPIESTFIKYHQKYVADLAKQDALHRSATKQKRRQTLATMQSPVRKQPRYSEDLTRPPIQ</sequence>
<dbReference type="VEuPathDB" id="FungiDB:SPRG_00724"/>
<gene>
    <name evidence="2" type="ORF">SPRG_00724</name>
</gene>
<dbReference type="AlphaFoldDB" id="A0A067D7N5"/>